<proteinExistence type="inferred from homology"/>
<protein>
    <submittedName>
        <fullName evidence="11">Cation transporter</fullName>
    </submittedName>
</protein>
<evidence type="ECO:0000256" key="8">
    <source>
        <dbReference type="ARBA" id="ARBA00023251"/>
    </source>
</evidence>
<evidence type="ECO:0000313" key="12">
    <source>
        <dbReference type="Proteomes" id="UP000515734"/>
    </source>
</evidence>
<evidence type="ECO:0000256" key="1">
    <source>
        <dbReference type="ARBA" id="ARBA00004651"/>
    </source>
</evidence>
<dbReference type="PANTHER" id="PTHR30561:SF1">
    <property type="entry name" value="MULTIDRUG TRANSPORTER EMRE"/>
    <property type="match status" value="1"/>
</dbReference>
<organism evidence="11 12">
    <name type="scientific">Mycolicibacterium litorale</name>
    <dbReference type="NCBI Taxonomy" id="758802"/>
    <lineage>
        <taxon>Bacteria</taxon>
        <taxon>Bacillati</taxon>
        <taxon>Actinomycetota</taxon>
        <taxon>Actinomycetes</taxon>
        <taxon>Mycobacteriales</taxon>
        <taxon>Mycobacteriaceae</taxon>
        <taxon>Mycolicibacterium</taxon>
    </lineage>
</organism>
<keyword evidence="6 10" id="KW-1133">Transmembrane helix</keyword>
<dbReference type="EMBL" id="AP023287">
    <property type="protein sequence ID" value="BCI56098.1"/>
    <property type="molecule type" value="Genomic_DNA"/>
</dbReference>
<feature type="transmembrane region" description="Helical" evidence="10">
    <location>
        <begin position="6"/>
        <end position="25"/>
    </location>
</feature>
<keyword evidence="7 10" id="KW-0472">Membrane</keyword>
<comment type="subcellular location">
    <subcellularLocation>
        <location evidence="1 9">Cell membrane</location>
        <topology evidence="1 9">Multi-pass membrane protein</topology>
    </subcellularLocation>
</comment>
<reference evidence="11 12" key="1">
    <citation type="submission" date="2020-07" db="EMBL/GenBank/DDBJ databases">
        <title>Complete genome sequence of Mycolicibacterium litorale like strain isolated from cardiac implantable electronic device infection.</title>
        <authorList>
            <person name="Fukano H."/>
            <person name="Miyama H."/>
            <person name="Hoshino Y."/>
        </authorList>
    </citation>
    <scope>NUCLEOTIDE SEQUENCE [LARGE SCALE GENOMIC DNA]</scope>
    <source>
        <strain evidence="11 12">NIIDNTM18</strain>
    </source>
</reference>
<feature type="transmembrane region" description="Helical" evidence="10">
    <location>
        <begin position="32"/>
        <end position="52"/>
    </location>
</feature>
<dbReference type="InterPro" id="IPR037185">
    <property type="entry name" value="EmrE-like"/>
</dbReference>
<evidence type="ECO:0000256" key="3">
    <source>
        <dbReference type="ARBA" id="ARBA00022448"/>
    </source>
</evidence>
<gene>
    <name evidence="11" type="ORF">NIIDNTM18_53760</name>
</gene>
<keyword evidence="3" id="KW-0813">Transport</keyword>
<dbReference type="GO" id="GO:0022857">
    <property type="term" value="F:transmembrane transporter activity"/>
    <property type="evidence" value="ECO:0007669"/>
    <property type="project" value="InterPro"/>
</dbReference>
<evidence type="ECO:0000256" key="2">
    <source>
        <dbReference type="ARBA" id="ARBA00007822"/>
    </source>
</evidence>
<dbReference type="PANTHER" id="PTHR30561">
    <property type="entry name" value="SMR FAMILY PROTON-DEPENDENT DRUG EFFLUX TRANSPORTER SUGE"/>
    <property type="match status" value="1"/>
</dbReference>
<evidence type="ECO:0000256" key="9">
    <source>
        <dbReference type="RuleBase" id="RU003942"/>
    </source>
</evidence>
<feature type="transmembrane region" description="Helical" evidence="10">
    <location>
        <begin position="87"/>
        <end position="107"/>
    </location>
</feature>
<accession>A0A6S6PJG7</accession>
<feature type="transmembrane region" description="Helical" evidence="10">
    <location>
        <begin position="58"/>
        <end position="80"/>
    </location>
</feature>
<keyword evidence="5 9" id="KW-0812">Transmembrane</keyword>
<dbReference type="GO" id="GO:0046677">
    <property type="term" value="P:response to antibiotic"/>
    <property type="evidence" value="ECO:0007669"/>
    <property type="project" value="UniProtKB-KW"/>
</dbReference>
<dbReference type="InterPro" id="IPR045324">
    <property type="entry name" value="Small_multidrug_res"/>
</dbReference>
<dbReference type="Proteomes" id="UP000515734">
    <property type="component" value="Chromosome"/>
</dbReference>
<dbReference type="Pfam" id="PF00893">
    <property type="entry name" value="Multi_Drug_Res"/>
    <property type="match status" value="1"/>
</dbReference>
<comment type="similarity">
    <text evidence="2">Belongs to the drug/metabolite transporter (DMT) superfamily. Small multidrug resistance (SMR) (TC 2.A.7.1) family. Mmr subfamily.</text>
</comment>
<sequence>MIVQYLLLLCAIAAEVVGTLTLRVAATGRATLYAVVAVCYVVAFVALAGALGHGMPLGVAYGVWAAAGVAITAAASRFLFDEPLTRRMVAGIGFVMVGVLLMEIGAAH</sequence>
<name>A0A6S6PJG7_9MYCO</name>
<dbReference type="InterPro" id="IPR000390">
    <property type="entry name" value="Small_drug/metabolite_transptr"/>
</dbReference>
<evidence type="ECO:0000256" key="5">
    <source>
        <dbReference type="ARBA" id="ARBA00022692"/>
    </source>
</evidence>
<dbReference type="AlphaFoldDB" id="A0A6S6PJG7"/>
<evidence type="ECO:0000256" key="6">
    <source>
        <dbReference type="ARBA" id="ARBA00022989"/>
    </source>
</evidence>
<evidence type="ECO:0000313" key="11">
    <source>
        <dbReference type="EMBL" id="BCI56098.1"/>
    </source>
</evidence>
<evidence type="ECO:0000256" key="10">
    <source>
        <dbReference type="SAM" id="Phobius"/>
    </source>
</evidence>
<keyword evidence="4" id="KW-1003">Cell membrane</keyword>
<evidence type="ECO:0000256" key="7">
    <source>
        <dbReference type="ARBA" id="ARBA00023136"/>
    </source>
</evidence>
<evidence type="ECO:0000256" key="4">
    <source>
        <dbReference type="ARBA" id="ARBA00022475"/>
    </source>
</evidence>
<dbReference type="SUPFAM" id="SSF103481">
    <property type="entry name" value="Multidrug resistance efflux transporter EmrE"/>
    <property type="match status" value="1"/>
</dbReference>
<dbReference type="Gene3D" id="1.10.3730.20">
    <property type="match status" value="1"/>
</dbReference>
<keyword evidence="8" id="KW-0046">Antibiotic resistance</keyword>
<dbReference type="GO" id="GO:0005886">
    <property type="term" value="C:plasma membrane"/>
    <property type="evidence" value="ECO:0007669"/>
    <property type="project" value="UniProtKB-SubCell"/>
</dbReference>